<dbReference type="AlphaFoldDB" id="A0A931IBW6"/>
<sequence>MSAEHRIVVLGAGYGGLAAALRLARGRGVRVTVVDSRAEFVERVRLHQRAAGQSIPRWDLRERLSGKGIHFERARVRGIDLDAKRVDLEPVAPDGETAIDYDTLVYALGSGFDPAGVPGVVRYAVSVATPEDVREPRGSVAIVGGGATGIELAAELAESRPGSRVTLLSSEEPGGWMSPRAAAHVRRALERLGVEIRSGAKVVEVLADGVRLADGSVVAADTTVWTTGFGVPRVAAESGLAVDAHGRVRTDASLRSVSHPDVYAIGDSAVLPGRGGRELRMACATAIPSGGYAARAIAARLRGHEPRDFDFRYVAQCVSLGRRDGVIQLLRADDSPARTVLTGRLGARAKELVVLGAGWSVRP</sequence>
<comment type="caution">
    <text evidence="7">The sequence shown here is derived from an EMBL/GenBank/DDBJ whole genome shotgun (WGS) entry which is preliminary data.</text>
</comment>
<dbReference type="Gene3D" id="3.50.50.100">
    <property type="match status" value="1"/>
</dbReference>
<evidence type="ECO:0000313" key="8">
    <source>
        <dbReference type="Proteomes" id="UP000655751"/>
    </source>
</evidence>
<dbReference type="SUPFAM" id="SSF51905">
    <property type="entry name" value="FAD/NAD(P)-binding domain"/>
    <property type="match status" value="1"/>
</dbReference>
<keyword evidence="8" id="KW-1185">Reference proteome</keyword>
<keyword evidence="5" id="KW-0560">Oxidoreductase</keyword>
<feature type="domain" description="FAD/NAD(P)-binding" evidence="6">
    <location>
        <begin position="6"/>
        <end position="277"/>
    </location>
</feature>
<organism evidence="7 8">
    <name type="scientific">Nocardia bovistercoris</name>
    <dbReference type="NCBI Taxonomy" id="2785916"/>
    <lineage>
        <taxon>Bacteria</taxon>
        <taxon>Bacillati</taxon>
        <taxon>Actinomycetota</taxon>
        <taxon>Actinomycetes</taxon>
        <taxon>Mycobacteriales</taxon>
        <taxon>Nocardiaceae</taxon>
        <taxon>Nocardia</taxon>
    </lineage>
</organism>
<evidence type="ECO:0000313" key="7">
    <source>
        <dbReference type="EMBL" id="MBH0778211.1"/>
    </source>
</evidence>
<dbReference type="PANTHER" id="PTHR42913:SF3">
    <property type="entry name" value="64 KDA MITOCHONDRIAL NADH DEHYDROGENASE (EUROFUNG)"/>
    <property type="match status" value="1"/>
</dbReference>
<comment type="cofactor">
    <cofactor evidence="1">
        <name>FAD</name>
        <dbReference type="ChEBI" id="CHEBI:57692"/>
    </cofactor>
</comment>
<name>A0A931IBW6_9NOCA</name>
<dbReference type="PRINTS" id="PR00469">
    <property type="entry name" value="PNDRDTASEII"/>
</dbReference>
<protein>
    <submittedName>
        <fullName evidence="7">FAD-dependent oxidoreductase</fullName>
    </submittedName>
</protein>
<dbReference type="InterPro" id="IPR036188">
    <property type="entry name" value="FAD/NAD-bd_sf"/>
</dbReference>
<keyword evidence="4" id="KW-0274">FAD</keyword>
<keyword evidence="3" id="KW-0285">Flavoprotein</keyword>
<comment type="similarity">
    <text evidence="2">Belongs to the NADH dehydrogenase family.</text>
</comment>
<dbReference type="GO" id="GO:0003955">
    <property type="term" value="F:NAD(P)H dehydrogenase (quinone) activity"/>
    <property type="evidence" value="ECO:0007669"/>
    <property type="project" value="TreeGrafter"/>
</dbReference>
<reference evidence="7" key="1">
    <citation type="submission" date="2020-11" db="EMBL/GenBank/DDBJ databases">
        <title>Nocardia NEAU-351.nov., a novel actinomycete isolated from the cow dung.</title>
        <authorList>
            <person name="Zhang X."/>
        </authorList>
    </citation>
    <scope>NUCLEOTIDE SEQUENCE</scope>
    <source>
        <strain evidence="7">NEAU-351</strain>
    </source>
</reference>
<evidence type="ECO:0000256" key="1">
    <source>
        <dbReference type="ARBA" id="ARBA00001974"/>
    </source>
</evidence>
<evidence type="ECO:0000256" key="2">
    <source>
        <dbReference type="ARBA" id="ARBA00005272"/>
    </source>
</evidence>
<evidence type="ECO:0000256" key="4">
    <source>
        <dbReference type="ARBA" id="ARBA00022827"/>
    </source>
</evidence>
<dbReference type="InterPro" id="IPR023753">
    <property type="entry name" value="FAD/NAD-binding_dom"/>
</dbReference>
<gene>
    <name evidence="7" type="ORF">IT779_18175</name>
</gene>
<evidence type="ECO:0000256" key="5">
    <source>
        <dbReference type="ARBA" id="ARBA00023002"/>
    </source>
</evidence>
<dbReference type="PANTHER" id="PTHR42913">
    <property type="entry name" value="APOPTOSIS-INDUCING FACTOR 1"/>
    <property type="match status" value="1"/>
</dbReference>
<evidence type="ECO:0000256" key="3">
    <source>
        <dbReference type="ARBA" id="ARBA00022630"/>
    </source>
</evidence>
<dbReference type="RefSeq" id="WP_196150533.1">
    <property type="nucleotide sequence ID" value="NZ_JADMLG010000007.1"/>
</dbReference>
<dbReference type="InterPro" id="IPR051169">
    <property type="entry name" value="NADH-Q_oxidoreductase"/>
</dbReference>
<dbReference type="EMBL" id="JADMLG010000007">
    <property type="protein sequence ID" value="MBH0778211.1"/>
    <property type="molecule type" value="Genomic_DNA"/>
</dbReference>
<accession>A0A931IBW6</accession>
<evidence type="ECO:0000259" key="6">
    <source>
        <dbReference type="Pfam" id="PF07992"/>
    </source>
</evidence>
<proteinExistence type="inferred from homology"/>
<dbReference type="PRINTS" id="PR00368">
    <property type="entry name" value="FADPNR"/>
</dbReference>
<dbReference type="Pfam" id="PF07992">
    <property type="entry name" value="Pyr_redox_2"/>
    <property type="match status" value="1"/>
</dbReference>
<dbReference type="GO" id="GO:0019646">
    <property type="term" value="P:aerobic electron transport chain"/>
    <property type="evidence" value="ECO:0007669"/>
    <property type="project" value="TreeGrafter"/>
</dbReference>
<dbReference type="Proteomes" id="UP000655751">
    <property type="component" value="Unassembled WGS sequence"/>
</dbReference>